<reference evidence="11 12" key="1">
    <citation type="submission" date="2018-10" db="EMBL/GenBank/DDBJ databases">
        <title>Sequencing the genomes of 1000 actinobacteria strains.</title>
        <authorList>
            <person name="Klenk H.-P."/>
        </authorList>
    </citation>
    <scope>NUCLEOTIDE SEQUENCE [LARGE SCALE GENOMIC DNA]</scope>
    <source>
        <strain evidence="11 12">DSM 45175</strain>
    </source>
</reference>
<feature type="binding site" evidence="10">
    <location>
        <position position="96"/>
    </location>
    <ligand>
        <name>Na(+)</name>
        <dbReference type="ChEBI" id="CHEBI:29101"/>
        <note>structural</note>
    </ligand>
</feature>
<dbReference type="GO" id="GO:0005886">
    <property type="term" value="C:plasma membrane"/>
    <property type="evidence" value="ECO:0007669"/>
    <property type="project" value="UniProtKB-SubCell"/>
</dbReference>
<dbReference type="HAMAP" id="MF_00454">
    <property type="entry name" value="FluC"/>
    <property type="match status" value="1"/>
</dbReference>
<comment type="subcellular location">
    <subcellularLocation>
        <location evidence="1 10">Cell membrane</location>
        <topology evidence="1 10">Multi-pass membrane protein</topology>
    </subcellularLocation>
</comment>
<keyword evidence="2 10" id="KW-1003">Cell membrane</keyword>
<feature type="transmembrane region" description="Helical" evidence="10">
    <location>
        <begin position="88"/>
        <end position="106"/>
    </location>
</feature>
<evidence type="ECO:0000256" key="8">
    <source>
        <dbReference type="ARBA" id="ARBA00035585"/>
    </source>
</evidence>
<feature type="binding site" evidence="10">
    <location>
        <position position="99"/>
    </location>
    <ligand>
        <name>Na(+)</name>
        <dbReference type="ChEBI" id="CHEBI:29101"/>
        <note>structural</note>
    </ligand>
</feature>
<sequence length="149" mass="15319">MTRKGIAPHGGPTAGTLPDRLPWDVVAAVALGGALGSAARYGVSVAWPTPSGQLPWATLVINLTGCALLGMLMAFVTARIAPHRLLRPFLGTGVLGGYTTFSTYAVETRGLLDTGRPLLAAGYVFGTLAGALIAVWLGGWLVARIGPKP</sequence>
<organism evidence="11 12">
    <name type="scientific">Micromonospora pisi</name>
    <dbReference type="NCBI Taxonomy" id="589240"/>
    <lineage>
        <taxon>Bacteria</taxon>
        <taxon>Bacillati</taxon>
        <taxon>Actinomycetota</taxon>
        <taxon>Actinomycetes</taxon>
        <taxon>Micromonosporales</taxon>
        <taxon>Micromonosporaceae</taxon>
        <taxon>Micromonospora</taxon>
    </lineage>
</organism>
<keyword evidence="5 10" id="KW-0472">Membrane</keyword>
<dbReference type="OrthoDB" id="4408652at2"/>
<keyword evidence="3 10" id="KW-0812">Transmembrane</keyword>
<keyword evidence="4 10" id="KW-1133">Transmembrane helix</keyword>
<dbReference type="Proteomes" id="UP000277671">
    <property type="component" value="Unassembled WGS sequence"/>
</dbReference>
<dbReference type="InterPro" id="IPR003691">
    <property type="entry name" value="FluC"/>
</dbReference>
<comment type="catalytic activity">
    <reaction evidence="8">
        <text>fluoride(in) = fluoride(out)</text>
        <dbReference type="Rhea" id="RHEA:76159"/>
        <dbReference type="ChEBI" id="CHEBI:17051"/>
    </reaction>
    <physiologicalReaction direction="left-to-right" evidence="8">
        <dbReference type="Rhea" id="RHEA:76160"/>
    </physiologicalReaction>
</comment>
<dbReference type="EMBL" id="RBKT01000001">
    <property type="protein sequence ID" value="RKR89313.1"/>
    <property type="molecule type" value="Genomic_DNA"/>
</dbReference>
<dbReference type="GO" id="GO:0140114">
    <property type="term" value="P:cellular detoxification of fluoride"/>
    <property type="evidence" value="ECO:0007669"/>
    <property type="project" value="UniProtKB-UniRule"/>
</dbReference>
<dbReference type="NCBIfam" id="TIGR00494">
    <property type="entry name" value="crcB"/>
    <property type="match status" value="1"/>
</dbReference>
<evidence type="ECO:0000256" key="6">
    <source>
        <dbReference type="ARBA" id="ARBA00023303"/>
    </source>
</evidence>
<evidence type="ECO:0000256" key="10">
    <source>
        <dbReference type="HAMAP-Rule" id="MF_00454"/>
    </source>
</evidence>
<evidence type="ECO:0000256" key="2">
    <source>
        <dbReference type="ARBA" id="ARBA00022475"/>
    </source>
</evidence>
<evidence type="ECO:0000313" key="11">
    <source>
        <dbReference type="EMBL" id="RKR89313.1"/>
    </source>
</evidence>
<protein>
    <recommendedName>
        <fullName evidence="10">Fluoride-specific ion channel FluC</fullName>
    </recommendedName>
</protein>
<evidence type="ECO:0000256" key="4">
    <source>
        <dbReference type="ARBA" id="ARBA00022989"/>
    </source>
</evidence>
<dbReference type="GO" id="GO:0046872">
    <property type="term" value="F:metal ion binding"/>
    <property type="evidence" value="ECO:0007669"/>
    <property type="project" value="UniProtKB-KW"/>
</dbReference>
<keyword evidence="10" id="KW-0813">Transport</keyword>
<evidence type="ECO:0000256" key="3">
    <source>
        <dbReference type="ARBA" id="ARBA00022692"/>
    </source>
</evidence>
<keyword evidence="10" id="KW-0406">Ion transport</keyword>
<proteinExistence type="inferred from homology"/>
<dbReference type="Pfam" id="PF02537">
    <property type="entry name" value="CRCB"/>
    <property type="match status" value="1"/>
</dbReference>
<feature type="transmembrane region" description="Helical" evidence="10">
    <location>
        <begin position="54"/>
        <end position="76"/>
    </location>
</feature>
<evidence type="ECO:0000313" key="12">
    <source>
        <dbReference type="Proteomes" id="UP000277671"/>
    </source>
</evidence>
<evidence type="ECO:0000256" key="1">
    <source>
        <dbReference type="ARBA" id="ARBA00004651"/>
    </source>
</evidence>
<feature type="transmembrane region" description="Helical" evidence="10">
    <location>
        <begin position="118"/>
        <end position="143"/>
    </location>
</feature>
<dbReference type="GO" id="GO:0062054">
    <property type="term" value="F:fluoride channel activity"/>
    <property type="evidence" value="ECO:0007669"/>
    <property type="project" value="UniProtKB-UniRule"/>
</dbReference>
<evidence type="ECO:0000256" key="7">
    <source>
        <dbReference type="ARBA" id="ARBA00035120"/>
    </source>
</evidence>
<accession>A0A495JK71</accession>
<keyword evidence="6 10" id="KW-0407">Ion channel</keyword>
<comment type="caution">
    <text evidence="11">The sequence shown here is derived from an EMBL/GenBank/DDBJ whole genome shotgun (WGS) entry which is preliminary data.</text>
</comment>
<dbReference type="PANTHER" id="PTHR28259">
    <property type="entry name" value="FLUORIDE EXPORT PROTEIN 1-RELATED"/>
    <property type="match status" value="1"/>
</dbReference>
<gene>
    <name evidence="10" type="primary">fluC</name>
    <name evidence="10" type="synonym">crcB</name>
    <name evidence="11" type="ORF">BDK92_3657</name>
</gene>
<dbReference type="AlphaFoldDB" id="A0A495JK71"/>
<dbReference type="PANTHER" id="PTHR28259:SF1">
    <property type="entry name" value="FLUORIDE EXPORT PROTEIN 1-RELATED"/>
    <property type="match status" value="1"/>
</dbReference>
<keyword evidence="10" id="KW-0915">Sodium</keyword>
<comment type="activity regulation">
    <text evidence="10">Na(+) is not transported, but it plays an essential structural role and its presence is essential for fluoride channel function.</text>
</comment>
<comment type="similarity">
    <text evidence="7 10">Belongs to the fluoride channel Fluc/FEX (TC 1.A.43) family.</text>
</comment>
<keyword evidence="12" id="KW-1185">Reference proteome</keyword>
<evidence type="ECO:0000256" key="9">
    <source>
        <dbReference type="ARBA" id="ARBA00049940"/>
    </source>
</evidence>
<feature type="transmembrane region" description="Helical" evidence="10">
    <location>
        <begin position="21"/>
        <end position="42"/>
    </location>
</feature>
<name>A0A495JK71_9ACTN</name>
<evidence type="ECO:0000256" key="5">
    <source>
        <dbReference type="ARBA" id="ARBA00023136"/>
    </source>
</evidence>
<comment type="function">
    <text evidence="9 10">Fluoride-specific ion channel. Important for reducing fluoride concentration in the cell, thus reducing its toxicity.</text>
</comment>
<dbReference type="RefSeq" id="WP_121157776.1">
    <property type="nucleotide sequence ID" value="NZ_RBKT01000001.1"/>
</dbReference>
<keyword evidence="10" id="KW-0479">Metal-binding</keyword>